<dbReference type="EMBL" id="QNUK01000588">
    <property type="protein sequence ID" value="KAF5891407.1"/>
    <property type="molecule type" value="Genomic_DNA"/>
</dbReference>
<dbReference type="OrthoDB" id="8046937at2759"/>
<proteinExistence type="predicted"/>
<accession>A0A8J4WUG0</accession>
<feature type="non-terminal residue" evidence="1">
    <location>
        <position position="1"/>
    </location>
</feature>
<dbReference type="Proteomes" id="UP000727407">
    <property type="component" value="Unassembled WGS sequence"/>
</dbReference>
<protein>
    <submittedName>
        <fullName evidence="1">Uncharacterized protein</fullName>
    </submittedName>
</protein>
<feature type="non-terminal residue" evidence="1">
    <location>
        <position position="128"/>
    </location>
</feature>
<organism evidence="1 2">
    <name type="scientific">Clarias magur</name>
    <name type="common">Asian catfish</name>
    <name type="synonym">Macropteronotus magur</name>
    <dbReference type="NCBI Taxonomy" id="1594786"/>
    <lineage>
        <taxon>Eukaryota</taxon>
        <taxon>Metazoa</taxon>
        <taxon>Chordata</taxon>
        <taxon>Craniata</taxon>
        <taxon>Vertebrata</taxon>
        <taxon>Euteleostomi</taxon>
        <taxon>Actinopterygii</taxon>
        <taxon>Neopterygii</taxon>
        <taxon>Teleostei</taxon>
        <taxon>Ostariophysi</taxon>
        <taxon>Siluriformes</taxon>
        <taxon>Clariidae</taxon>
        <taxon>Clarias</taxon>
    </lineage>
</organism>
<gene>
    <name evidence="1" type="ORF">DAT39_018887</name>
</gene>
<dbReference type="AlphaFoldDB" id="A0A8J4WUG0"/>
<reference evidence="1" key="1">
    <citation type="submission" date="2020-07" db="EMBL/GenBank/DDBJ databases">
        <title>Clarias magur genome sequencing, assembly and annotation.</title>
        <authorList>
            <person name="Kushwaha B."/>
            <person name="Kumar R."/>
            <person name="Das P."/>
            <person name="Joshi C.G."/>
            <person name="Kumar D."/>
            <person name="Nagpure N.S."/>
            <person name="Pandey M."/>
            <person name="Agarwal S."/>
            <person name="Srivastava S."/>
            <person name="Singh M."/>
            <person name="Sahoo L."/>
            <person name="Jayasankar P."/>
            <person name="Meher P.K."/>
            <person name="Koringa P.G."/>
            <person name="Iquebal M.A."/>
            <person name="Das S.P."/>
            <person name="Bit A."/>
            <person name="Patnaik S."/>
            <person name="Patel N."/>
            <person name="Shah T.M."/>
            <person name="Hinsu A."/>
            <person name="Jena J.K."/>
        </authorList>
    </citation>
    <scope>NUCLEOTIDE SEQUENCE</scope>
    <source>
        <strain evidence="1">CIFAMagur01</strain>
        <tissue evidence="1">Testis</tissue>
    </source>
</reference>
<keyword evidence="2" id="KW-1185">Reference proteome</keyword>
<evidence type="ECO:0000313" key="2">
    <source>
        <dbReference type="Proteomes" id="UP000727407"/>
    </source>
</evidence>
<sequence>PGANQPKELVNADLNEESLTGRDCLKGQNVSLDDLQEAEMFIIRYGQWERFHSESVTTKENDIYKLHLGNLANLLKVGGPLNKAPALEDKPVIVAKDLHVSKLRLLHVHERTGAQPKKSHSYKQWIID</sequence>
<comment type="caution">
    <text evidence="1">The sequence shown here is derived from an EMBL/GenBank/DDBJ whole genome shotgun (WGS) entry which is preliminary data.</text>
</comment>
<name>A0A8J4WUG0_CLAMG</name>
<evidence type="ECO:0000313" key="1">
    <source>
        <dbReference type="EMBL" id="KAF5891407.1"/>
    </source>
</evidence>